<accession>A0ABD5RP86</accession>
<evidence type="ECO:0000256" key="1">
    <source>
        <dbReference type="SAM" id="MobiDB-lite"/>
    </source>
</evidence>
<reference evidence="2 3" key="1">
    <citation type="journal article" date="2019" name="Int. J. Syst. Evol. Microbiol.">
        <title>The Global Catalogue of Microorganisms (GCM) 10K type strain sequencing project: providing services to taxonomists for standard genome sequencing and annotation.</title>
        <authorList>
            <consortium name="The Broad Institute Genomics Platform"/>
            <consortium name="The Broad Institute Genome Sequencing Center for Infectious Disease"/>
            <person name="Wu L."/>
            <person name="Ma J."/>
        </authorList>
    </citation>
    <scope>NUCLEOTIDE SEQUENCE [LARGE SCALE GENOMIC DNA]</scope>
    <source>
        <strain evidence="2 3">CGMCC 1.12543</strain>
    </source>
</reference>
<feature type="compositionally biased region" description="Acidic residues" evidence="1">
    <location>
        <begin position="85"/>
        <end position="94"/>
    </location>
</feature>
<evidence type="ECO:0000313" key="2">
    <source>
        <dbReference type="EMBL" id="MFC5972472.1"/>
    </source>
</evidence>
<gene>
    <name evidence="2" type="ORF">ACFPYI_14120</name>
</gene>
<protein>
    <submittedName>
        <fullName evidence="2">Uncharacterized protein</fullName>
    </submittedName>
</protein>
<organism evidence="2 3">
    <name type="scientific">Halomarina salina</name>
    <dbReference type="NCBI Taxonomy" id="1872699"/>
    <lineage>
        <taxon>Archaea</taxon>
        <taxon>Methanobacteriati</taxon>
        <taxon>Methanobacteriota</taxon>
        <taxon>Stenosarchaea group</taxon>
        <taxon>Halobacteria</taxon>
        <taxon>Halobacteriales</taxon>
        <taxon>Natronomonadaceae</taxon>
        <taxon>Halomarina</taxon>
    </lineage>
</organism>
<dbReference type="EMBL" id="JBHSQH010000001">
    <property type="protein sequence ID" value="MFC5972472.1"/>
    <property type="molecule type" value="Genomic_DNA"/>
</dbReference>
<comment type="caution">
    <text evidence="2">The sequence shown here is derived from an EMBL/GenBank/DDBJ whole genome shotgun (WGS) entry which is preliminary data.</text>
</comment>
<dbReference type="AlphaFoldDB" id="A0ABD5RP86"/>
<dbReference type="RefSeq" id="WP_247415825.1">
    <property type="nucleotide sequence ID" value="NZ_JALLGW010000001.1"/>
</dbReference>
<evidence type="ECO:0000313" key="3">
    <source>
        <dbReference type="Proteomes" id="UP001596099"/>
    </source>
</evidence>
<name>A0ABD5RP86_9EURY</name>
<proteinExistence type="predicted"/>
<keyword evidence="3" id="KW-1185">Reference proteome</keyword>
<feature type="region of interest" description="Disordered" evidence="1">
    <location>
        <begin position="69"/>
        <end position="94"/>
    </location>
</feature>
<dbReference type="Proteomes" id="UP001596099">
    <property type="component" value="Unassembled WGS sequence"/>
</dbReference>
<sequence length="94" mass="10593">MAGYLGGWSDVGIVVLARIDEANSFVDLRVGRSFVTVVHTHVRGEVNDEHFECVRFRYGTVGHESDRSSLFGITGERNSDTSREDNEDDNDCRR</sequence>